<sequence length="450" mass="50265">MKQGVFAAVFRIRELRARIFFTLSVLTVFRFGSVLTVPSVDPRALSAYFRSQVRGNAFADYMDFFVGGAFSNFSVFMLGVMPYISTQILMQLSMIVFPSLKKVVEDVGGRRRVQFWTRVATVFVCLIQSSAVTVYANQIPGAIVIQSYAVHLFVTMLTVTSGSMITLWLGEQITARGIGNGVSMIIFSGIVARLPHALAEMWRLQRLGELNMVFVIVAFVMFVGIIVLVVYEQQGQRKIPIHYARRVVGRKMYGGQSTYIPFKINPSGVIPIIFASSFLTFPLQIASSIGPNVRFLHQLAQFLRPNSWWYNAFYVVLIVFFAYFYTQVTLNPTEIAKQIRENGGTIPGIRADKTEEYLQGILNRLVLPGSLYLGMIAVLPTLIQAAFGFPSSISLLMGGTSLLILVGVDLDTMSQIEAQLKMRQREGLGGRGKVLPRICSGYLRKDVYEE</sequence>
<keyword evidence="5 10" id="KW-0653">Protein transport</keyword>
<dbReference type="PRINTS" id="PR00303">
    <property type="entry name" value="SECYTRNLCASE"/>
</dbReference>
<dbReference type="NCBIfam" id="TIGR00967">
    <property type="entry name" value="3a0501s007"/>
    <property type="match status" value="1"/>
</dbReference>
<accession>A0A0H3BIN9</accession>
<feature type="transmembrane region" description="Helical" evidence="10">
    <location>
        <begin position="181"/>
        <end position="198"/>
    </location>
</feature>
<feature type="transmembrane region" description="Helical" evidence="10">
    <location>
        <begin position="365"/>
        <end position="387"/>
    </location>
</feature>
<dbReference type="KEGG" id="tpp:TPASS_0208"/>
<evidence type="ECO:0000256" key="9">
    <source>
        <dbReference type="ARBA" id="ARBA00039733"/>
    </source>
</evidence>
<evidence type="ECO:0000256" key="3">
    <source>
        <dbReference type="ARBA" id="ARBA00022448"/>
    </source>
</evidence>
<feature type="transmembrane region" description="Helical" evidence="10">
    <location>
        <begin position="64"/>
        <end position="84"/>
    </location>
</feature>
<dbReference type="PIRSF" id="PIRSF004557">
    <property type="entry name" value="SecY"/>
    <property type="match status" value="1"/>
</dbReference>
<dbReference type="SUPFAM" id="SSF103491">
    <property type="entry name" value="Preprotein translocase SecY subunit"/>
    <property type="match status" value="1"/>
</dbReference>
<reference evidence="12 13" key="1">
    <citation type="journal article" date="2008" name="BMC Microbiol.">
        <title>Complete genome sequence of Treponema pallidum ssp. pallidum strain SS14 determined with oligonucleotide arrays.</title>
        <authorList>
            <person name="Matejkova P."/>
            <person name="Strouhal M."/>
            <person name="Smajs D."/>
            <person name="Norris S.J."/>
            <person name="Palzkill T."/>
            <person name="Petrosino J.F."/>
            <person name="Sodergren E."/>
            <person name="Norton J.E."/>
            <person name="Singh J."/>
            <person name="Richmond T.A."/>
            <person name="Molla M.N."/>
            <person name="Albert T.J."/>
            <person name="Weinstock G.M."/>
        </authorList>
    </citation>
    <scope>NUCLEOTIDE SEQUENCE [LARGE SCALE GENOMIC DNA]</scope>
    <source>
        <strain evidence="12 13">SS14</strain>
    </source>
</reference>
<dbReference type="HAMAP" id="MF_01465">
    <property type="entry name" value="SecY"/>
    <property type="match status" value="1"/>
</dbReference>
<dbReference type="GO" id="GO:0006605">
    <property type="term" value="P:protein targeting"/>
    <property type="evidence" value="ECO:0007669"/>
    <property type="project" value="UniProtKB-UniRule"/>
</dbReference>
<evidence type="ECO:0000256" key="10">
    <source>
        <dbReference type="HAMAP-Rule" id="MF_01465"/>
    </source>
</evidence>
<comment type="subunit">
    <text evidence="10">Component of the Sec protein translocase complex. Heterotrimer consisting of SecY, SecE and SecG subunits. The heterotrimers can form oligomers, although 1 heterotrimer is thought to be able to translocate proteins. Interacts with the ribosome. Interacts with SecDF, and other proteins may be involved. Interacts with SecA.</text>
</comment>
<evidence type="ECO:0000256" key="6">
    <source>
        <dbReference type="ARBA" id="ARBA00022989"/>
    </source>
</evidence>
<feature type="transmembrane region" description="Helical" evidence="10">
    <location>
        <begin position="307"/>
        <end position="325"/>
    </location>
</feature>
<keyword evidence="8 10" id="KW-0472">Membrane</keyword>
<feature type="transmembrane region" description="Helical" evidence="10">
    <location>
        <begin position="20"/>
        <end position="40"/>
    </location>
</feature>
<gene>
    <name evidence="10 12" type="primary">secY</name>
    <name evidence="12" type="ordered locus">TPASS_0208</name>
</gene>
<keyword evidence="4 10" id="KW-0812">Transmembrane</keyword>
<dbReference type="GO" id="GO:0065002">
    <property type="term" value="P:intracellular protein transmembrane transport"/>
    <property type="evidence" value="ECO:0007669"/>
    <property type="project" value="UniProtKB-UniRule"/>
</dbReference>
<protein>
    <recommendedName>
        <fullName evidence="9 10">Protein translocase subunit SecY</fullName>
    </recommendedName>
</protein>
<dbReference type="InterPro" id="IPR002208">
    <property type="entry name" value="SecY/SEC61-alpha"/>
</dbReference>
<feature type="transmembrane region" description="Helical" evidence="10">
    <location>
        <begin position="148"/>
        <end position="169"/>
    </location>
</feature>
<keyword evidence="10" id="KW-1003">Cell membrane</keyword>
<evidence type="ECO:0000256" key="8">
    <source>
        <dbReference type="ARBA" id="ARBA00023136"/>
    </source>
</evidence>
<evidence type="ECO:0000256" key="4">
    <source>
        <dbReference type="ARBA" id="ARBA00022692"/>
    </source>
</evidence>
<keyword evidence="6 10" id="KW-1133">Transmembrane helix</keyword>
<dbReference type="GO" id="GO:0043952">
    <property type="term" value="P:protein transport by the Sec complex"/>
    <property type="evidence" value="ECO:0007669"/>
    <property type="project" value="UniProtKB-UniRule"/>
</dbReference>
<dbReference type="Gene3D" id="1.10.3370.10">
    <property type="entry name" value="SecY subunit domain"/>
    <property type="match status" value="1"/>
</dbReference>
<evidence type="ECO:0000256" key="1">
    <source>
        <dbReference type="ARBA" id="ARBA00004141"/>
    </source>
</evidence>
<dbReference type="RefSeq" id="WP_010881656.1">
    <property type="nucleotide sequence ID" value="NC_010741.1"/>
</dbReference>
<keyword evidence="10" id="KW-0997">Cell inner membrane</keyword>
<feature type="transmembrane region" description="Helical" evidence="10">
    <location>
        <begin position="393"/>
        <end position="413"/>
    </location>
</feature>
<evidence type="ECO:0000256" key="7">
    <source>
        <dbReference type="ARBA" id="ARBA00023010"/>
    </source>
</evidence>
<dbReference type="PANTHER" id="PTHR10906">
    <property type="entry name" value="SECY/SEC61-ALPHA FAMILY MEMBER"/>
    <property type="match status" value="1"/>
</dbReference>
<keyword evidence="7 10" id="KW-0811">Translocation</keyword>
<comment type="function">
    <text evidence="10">The central subunit of the protein translocation channel SecYEG. Consists of two halves formed by TMs 1-5 and 6-10. These two domains form a lateral gate at the front which open onto the bilayer between TMs 2 and 7, and are clamped together by SecE at the back. The channel is closed by both a pore ring composed of hydrophobic SecY resides and a short helix (helix 2A) on the extracellular side of the membrane which forms a plug. The plug probably moves laterally to allow the channel to open. The ring and the pore may move independently.</text>
</comment>
<evidence type="ECO:0000256" key="5">
    <source>
        <dbReference type="ARBA" id="ARBA00022927"/>
    </source>
</evidence>
<dbReference type="GO" id="GO:0005886">
    <property type="term" value="C:plasma membrane"/>
    <property type="evidence" value="ECO:0007669"/>
    <property type="project" value="UniProtKB-SubCell"/>
</dbReference>
<evidence type="ECO:0000313" key="12">
    <source>
        <dbReference type="EMBL" id="ACD70635.1"/>
    </source>
</evidence>
<comment type="similarity">
    <text evidence="2 10 11">Belongs to the SecY/SEC61-alpha family.</text>
</comment>
<comment type="subcellular location">
    <subcellularLocation>
        <location evidence="10">Cell inner membrane</location>
        <topology evidence="10">Multi-pass membrane protein</topology>
    </subcellularLocation>
    <subcellularLocation>
        <location evidence="1">Membrane</location>
        <topology evidence="1">Multi-pass membrane protein</topology>
    </subcellularLocation>
</comment>
<name>A0A0H3BIN9_TREPS</name>
<dbReference type="InterPro" id="IPR026593">
    <property type="entry name" value="SecY"/>
</dbReference>
<dbReference type="AlphaFoldDB" id="A0A0H3BIN9"/>
<feature type="transmembrane region" description="Helical" evidence="10">
    <location>
        <begin position="268"/>
        <end position="287"/>
    </location>
</feature>
<organism evidence="12 13">
    <name type="scientific">Treponema pallidum subsp. pallidum (strain SS14)</name>
    <dbReference type="NCBI Taxonomy" id="455434"/>
    <lineage>
        <taxon>Bacteria</taxon>
        <taxon>Pseudomonadati</taxon>
        <taxon>Spirochaetota</taxon>
        <taxon>Spirochaetia</taxon>
        <taxon>Spirochaetales</taxon>
        <taxon>Treponemataceae</taxon>
        <taxon>Treponema</taxon>
    </lineage>
</organism>
<dbReference type="FunFam" id="1.10.3370.10:FF:000001">
    <property type="entry name" value="Preprotein translocase subunit SecY"/>
    <property type="match status" value="1"/>
</dbReference>
<proteinExistence type="inferred from homology"/>
<feature type="transmembrane region" description="Helical" evidence="10">
    <location>
        <begin position="210"/>
        <end position="231"/>
    </location>
</feature>
<feature type="transmembrane region" description="Helical" evidence="10">
    <location>
        <begin position="115"/>
        <end position="136"/>
    </location>
</feature>
<evidence type="ECO:0000313" key="13">
    <source>
        <dbReference type="Proteomes" id="UP000001202"/>
    </source>
</evidence>
<evidence type="ECO:0000256" key="2">
    <source>
        <dbReference type="ARBA" id="ARBA00005751"/>
    </source>
</evidence>
<dbReference type="Pfam" id="PF00344">
    <property type="entry name" value="SecY"/>
    <property type="match status" value="1"/>
</dbReference>
<dbReference type="InterPro" id="IPR023201">
    <property type="entry name" value="SecY_dom_sf"/>
</dbReference>
<dbReference type="EMBL" id="CP000805">
    <property type="protein sequence ID" value="ACD70635.1"/>
    <property type="molecule type" value="Genomic_DNA"/>
</dbReference>
<dbReference type="Proteomes" id="UP000001202">
    <property type="component" value="Chromosome"/>
</dbReference>
<evidence type="ECO:0000256" key="11">
    <source>
        <dbReference type="RuleBase" id="RU004349"/>
    </source>
</evidence>
<keyword evidence="3 10" id="KW-0813">Transport</keyword>